<protein>
    <recommendedName>
        <fullName evidence="3">General stress protein 17M-like domain-containing protein</fullName>
    </recommendedName>
</protein>
<dbReference type="AlphaFoldDB" id="A0A927B9F0"/>
<dbReference type="Proteomes" id="UP000653797">
    <property type="component" value="Unassembled WGS sequence"/>
</dbReference>
<evidence type="ECO:0000313" key="2">
    <source>
        <dbReference type="Proteomes" id="UP000653797"/>
    </source>
</evidence>
<evidence type="ECO:0000313" key="1">
    <source>
        <dbReference type="EMBL" id="MBD2757606.1"/>
    </source>
</evidence>
<organism evidence="1 2">
    <name type="scientific">Spirosoma validum</name>
    <dbReference type="NCBI Taxonomy" id="2771355"/>
    <lineage>
        <taxon>Bacteria</taxon>
        <taxon>Pseudomonadati</taxon>
        <taxon>Bacteroidota</taxon>
        <taxon>Cytophagia</taxon>
        <taxon>Cytophagales</taxon>
        <taxon>Cytophagaceae</taxon>
        <taxon>Spirosoma</taxon>
    </lineage>
</organism>
<name>A0A927B9F0_9BACT</name>
<sequence>MGLTVVGIFKTASEAQQALDQLVTAGFLQNNLELSDQSGTPISADLLVPDPSANASGLPPEKLVDDAEIADGERNMHQSAQFADQDSVVAVHAQTDDEAKQAVQILKNNGAVDVNERVGTYNLVSKQPGGTTSEGLI</sequence>
<gene>
    <name evidence="1" type="ORF">IC230_32345</name>
</gene>
<dbReference type="RefSeq" id="WP_191043229.1">
    <property type="nucleotide sequence ID" value="NZ_JACXAA010000026.1"/>
</dbReference>
<proteinExistence type="predicted"/>
<comment type="caution">
    <text evidence="1">The sequence shown here is derived from an EMBL/GenBank/DDBJ whole genome shotgun (WGS) entry which is preliminary data.</text>
</comment>
<keyword evidence="2" id="KW-1185">Reference proteome</keyword>
<reference evidence="1" key="1">
    <citation type="submission" date="2020-09" db="EMBL/GenBank/DDBJ databases">
        <authorList>
            <person name="Kim M.K."/>
        </authorList>
    </citation>
    <scope>NUCLEOTIDE SEQUENCE</scope>
    <source>
        <strain evidence="1">BT704</strain>
    </source>
</reference>
<accession>A0A927B9F0</accession>
<dbReference type="EMBL" id="JACXAA010000026">
    <property type="protein sequence ID" value="MBD2757606.1"/>
    <property type="molecule type" value="Genomic_DNA"/>
</dbReference>
<evidence type="ECO:0008006" key="3">
    <source>
        <dbReference type="Google" id="ProtNLM"/>
    </source>
</evidence>